<evidence type="ECO:0000313" key="2">
    <source>
        <dbReference type="Proteomes" id="UP000267606"/>
    </source>
</evidence>
<dbReference type="AlphaFoldDB" id="A0A183HZG3"/>
<accession>A0A183HZG3</accession>
<protein>
    <submittedName>
        <fullName evidence="3">Ovule protein</fullName>
    </submittedName>
</protein>
<name>A0A183HZG3_9BILA</name>
<proteinExistence type="predicted"/>
<organism evidence="3">
    <name type="scientific">Onchocerca flexuosa</name>
    <dbReference type="NCBI Taxonomy" id="387005"/>
    <lineage>
        <taxon>Eukaryota</taxon>
        <taxon>Metazoa</taxon>
        <taxon>Ecdysozoa</taxon>
        <taxon>Nematoda</taxon>
        <taxon>Chromadorea</taxon>
        <taxon>Rhabditida</taxon>
        <taxon>Spirurina</taxon>
        <taxon>Spiruromorpha</taxon>
        <taxon>Filarioidea</taxon>
        <taxon>Onchocercidae</taxon>
        <taxon>Onchocerca</taxon>
    </lineage>
</organism>
<keyword evidence="2" id="KW-1185">Reference proteome</keyword>
<sequence length="70" mass="7679">MPTKLSKLGLHGVPEKEKRCVFSSLHSSRIDASKINPQLQLLAISQHPHLPNSLSGGGLTWCQEIYDDIG</sequence>
<evidence type="ECO:0000313" key="3">
    <source>
        <dbReference type="WBParaSite" id="OFLC_0001287601-mRNA-1"/>
    </source>
</evidence>
<dbReference type="Proteomes" id="UP000267606">
    <property type="component" value="Unassembled WGS sequence"/>
</dbReference>
<reference evidence="1 2" key="2">
    <citation type="submission" date="2018-11" db="EMBL/GenBank/DDBJ databases">
        <authorList>
            <consortium name="Pathogen Informatics"/>
        </authorList>
    </citation>
    <scope>NUCLEOTIDE SEQUENCE [LARGE SCALE GENOMIC DNA]</scope>
</reference>
<gene>
    <name evidence="1" type="ORF">OFLC_LOCUS12875</name>
</gene>
<evidence type="ECO:0000313" key="1">
    <source>
        <dbReference type="EMBL" id="VDP12378.1"/>
    </source>
</evidence>
<reference evidence="3" key="1">
    <citation type="submission" date="2016-06" db="UniProtKB">
        <authorList>
            <consortium name="WormBaseParasite"/>
        </authorList>
    </citation>
    <scope>IDENTIFICATION</scope>
</reference>
<dbReference type="EMBL" id="UZAJ01039961">
    <property type="protein sequence ID" value="VDP12378.1"/>
    <property type="molecule type" value="Genomic_DNA"/>
</dbReference>
<dbReference type="WBParaSite" id="OFLC_0001287601-mRNA-1">
    <property type="protein sequence ID" value="OFLC_0001287601-mRNA-1"/>
    <property type="gene ID" value="OFLC_0001287601"/>
</dbReference>